<evidence type="ECO:0000256" key="3">
    <source>
        <dbReference type="ARBA" id="ARBA00022989"/>
    </source>
</evidence>
<evidence type="ECO:0000256" key="5">
    <source>
        <dbReference type="SAM" id="MobiDB-lite"/>
    </source>
</evidence>
<proteinExistence type="predicted"/>
<dbReference type="AlphaFoldDB" id="A0AAN7WHS2"/>
<evidence type="ECO:0000313" key="8">
    <source>
        <dbReference type="Proteomes" id="UP001310594"/>
    </source>
</evidence>
<dbReference type="PANTHER" id="PTHR23502">
    <property type="entry name" value="MAJOR FACILITATOR SUPERFAMILY"/>
    <property type="match status" value="1"/>
</dbReference>
<keyword evidence="4 6" id="KW-0472">Membrane</keyword>
<dbReference type="InterPro" id="IPR036259">
    <property type="entry name" value="MFS_trans_sf"/>
</dbReference>
<feature type="region of interest" description="Disordered" evidence="5">
    <location>
        <begin position="264"/>
        <end position="329"/>
    </location>
</feature>
<protein>
    <recommendedName>
        <fullName evidence="9">Major facilitator superfamily (MFS) profile domain-containing protein</fullName>
    </recommendedName>
</protein>
<evidence type="ECO:0000256" key="1">
    <source>
        <dbReference type="ARBA" id="ARBA00004141"/>
    </source>
</evidence>
<evidence type="ECO:0008006" key="9">
    <source>
        <dbReference type="Google" id="ProtNLM"/>
    </source>
</evidence>
<evidence type="ECO:0000256" key="2">
    <source>
        <dbReference type="ARBA" id="ARBA00022692"/>
    </source>
</evidence>
<keyword evidence="2 6" id="KW-0812">Transmembrane</keyword>
<keyword evidence="3 6" id="KW-1133">Transmembrane helix</keyword>
<evidence type="ECO:0000256" key="6">
    <source>
        <dbReference type="SAM" id="Phobius"/>
    </source>
</evidence>
<feature type="transmembrane region" description="Helical" evidence="6">
    <location>
        <begin position="159"/>
        <end position="180"/>
    </location>
</feature>
<accession>A0AAN7WHS2</accession>
<feature type="transmembrane region" description="Helical" evidence="6">
    <location>
        <begin position="83"/>
        <end position="108"/>
    </location>
</feature>
<gene>
    <name evidence="7" type="ORF">LTR97_001263</name>
</gene>
<feature type="transmembrane region" description="Helical" evidence="6">
    <location>
        <begin position="201"/>
        <end position="218"/>
    </location>
</feature>
<feature type="transmembrane region" description="Helical" evidence="6">
    <location>
        <begin position="52"/>
        <end position="71"/>
    </location>
</feature>
<organism evidence="7 8">
    <name type="scientific">Elasticomyces elasticus</name>
    <dbReference type="NCBI Taxonomy" id="574655"/>
    <lineage>
        <taxon>Eukaryota</taxon>
        <taxon>Fungi</taxon>
        <taxon>Dikarya</taxon>
        <taxon>Ascomycota</taxon>
        <taxon>Pezizomycotina</taxon>
        <taxon>Dothideomycetes</taxon>
        <taxon>Dothideomycetidae</taxon>
        <taxon>Mycosphaerellales</taxon>
        <taxon>Teratosphaeriaceae</taxon>
        <taxon>Elasticomyces</taxon>
    </lineage>
</organism>
<dbReference type="GO" id="GO:0005886">
    <property type="term" value="C:plasma membrane"/>
    <property type="evidence" value="ECO:0007669"/>
    <property type="project" value="TreeGrafter"/>
</dbReference>
<comment type="caution">
    <text evidence="7">The sequence shown here is derived from an EMBL/GenBank/DDBJ whole genome shotgun (WGS) entry which is preliminary data.</text>
</comment>
<evidence type="ECO:0000256" key="4">
    <source>
        <dbReference type="ARBA" id="ARBA00023136"/>
    </source>
</evidence>
<comment type="subcellular location">
    <subcellularLocation>
        <location evidence="1">Membrane</location>
        <topology evidence="1">Multi-pass membrane protein</topology>
    </subcellularLocation>
</comment>
<dbReference type="SUPFAM" id="SSF103473">
    <property type="entry name" value="MFS general substrate transporter"/>
    <property type="match status" value="1"/>
</dbReference>
<evidence type="ECO:0000313" key="7">
    <source>
        <dbReference type="EMBL" id="KAK5706276.1"/>
    </source>
</evidence>
<feature type="compositionally biased region" description="Basic and acidic residues" evidence="5">
    <location>
        <begin position="264"/>
        <end position="281"/>
    </location>
</feature>
<feature type="compositionally biased region" description="Polar residues" evidence="5">
    <location>
        <begin position="282"/>
        <end position="298"/>
    </location>
</feature>
<name>A0AAN7WHS2_9PEZI</name>
<dbReference type="Gene3D" id="1.20.1250.20">
    <property type="entry name" value="MFS general substrate transporter like domains"/>
    <property type="match status" value="1"/>
</dbReference>
<reference evidence="7" key="1">
    <citation type="submission" date="2023-08" db="EMBL/GenBank/DDBJ databases">
        <title>Black Yeasts Isolated from many extreme environments.</title>
        <authorList>
            <person name="Coleine C."/>
            <person name="Stajich J.E."/>
            <person name="Selbmann L."/>
        </authorList>
    </citation>
    <scope>NUCLEOTIDE SEQUENCE</scope>
    <source>
        <strain evidence="7">CCFEE 5810</strain>
    </source>
</reference>
<dbReference type="Proteomes" id="UP001310594">
    <property type="component" value="Unassembled WGS sequence"/>
</dbReference>
<sequence length="342" mass="38102">MLARQAKLLRAAGHDVWTKEDLKGLTFLERVNFQEACTLMWRPYDFLATEPIVGFLSLLSGFSDALIFIGLDSFGLVMAKWGFGYVDTGLSFIALLVGYFIAYAAHLWDYKVQRAILKGDADKMLPERRLKLLLYLIILEPIGLFGFAFTSFGPPAVHWIAPLVFVSMIGIANFSIYMATIDYMVAAYGPFSASATGGNGFCRDFLAGISALFARPLYTSILPGTKWQLAVPSLILSAVGVLVAIPVFYFYVRGEEVRDKSEWAKGLSDERRRRKEEREEAISTSRNQSARTTPVQSRRNSEEMAQDPDVERNTALNTGSMKGDGVVDVRESVELRRTSDLA</sequence>
<dbReference type="GO" id="GO:0022857">
    <property type="term" value="F:transmembrane transporter activity"/>
    <property type="evidence" value="ECO:0007669"/>
    <property type="project" value="TreeGrafter"/>
</dbReference>
<dbReference type="EMBL" id="JAVRQU010000002">
    <property type="protein sequence ID" value="KAK5706276.1"/>
    <property type="molecule type" value="Genomic_DNA"/>
</dbReference>
<dbReference type="PANTHER" id="PTHR23502:SF3">
    <property type="entry name" value="MAJOR FACILITATOR SUPERFAMILY (MFS) PROFILE DOMAIN-CONTAINING PROTEIN-RELATED"/>
    <property type="match status" value="1"/>
</dbReference>
<feature type="transmembrane region" description="Helical" evidence="6">
    <location>
        <begin position="132"/>
        <end position="153"/>
    </location>
</feature>
<feature type="transmembrane region" description="Helical" evidence="6">
    <location>
        <begin position="230"/>
        <end position="252"/>
    </location>
</feature>